<reference evidence="5" key="1">
    <citation type="submission" date="2022-11" db="EMBL/GenBank/DDBJ databases">
        <authorList>
            <person name="Hyden B.L."/>
            <person name="Feng K."/>
            <person name="Yates T."/>
            <person name="Jawdy S."/>
            <person name="Smart L.B."/>
            <person name="Muchero W."/>
        </authorList>
    </citation>
    <scope>NUCLEOTIDE SEQUENCE</scope>
    <source>
        <tissue evidence="5">Shoot tip</tissue>
    </source>
</reference>
<dbReference type="SUPFAM" id="SSF143548">
    <property type="entry name" value="Serine metabolism enzymes domain"/>
    <property type="match status" value="1"/>
</dbReference>
<comment type="catalytic activity">
    <reaction evidence="3">
        <text>(2R)-3-phosphoglycerate + NAD(+) = 3-phosphooxypyruvate + NADH + H(+)</text>
        <dbReference type="Rhea" id="RHEA:12641"/>
        <dbReference type="ChEBI" id="CHEBI:15378"/>
        <dbReference type="ChEBI" id="CHEBI:18110"/>
        <dbReference type="ChEBI" id="CHEBI:57540"/>
        <dbReference type="ChEBI" id="CHEBI:57945"/>
        <dbReference type="ChEBI" id="CHEBI:58272"/>
        <dbReference type="EC" id="1.1.1.95"/>
    </reaction>
</comment>
<sequence length="171" mass="18473">MIIKGLIEPISSAFVNLVNADFSAKQRGLRISEERILQDGSPESPLDSIQVQIANVESKFASAISENGEITVEGRVKDGIPHLTKVGSFEMDVSLEGSIIVCRQVDQPGMIGKVGSVLGEENVNVSFMTVGRIAPRKHAVMAIGVDEQPSKETLKKIGDIPAIEEFVFLKL</sequence>
<gene>
    <name evidence="5" type="ORF">OIU85_001686</name>
</gene>
<proteinExistence type="predicted"/>
<dbReference type="Pfam" id="PF01842">
    <property type="entry name" value="ACT"/>
    <property type="match status" value="1"/>
</dbReference>
<dbReference type="Gene3D" id="3.30.70.260">
    <property type="match status" value="1"/>
</dbReference>
<dbReference type="InterPro" id="IPR029009">
    <property type="entry name" value="ASB_dom_sf"/>
</dbReference>
<feature type="domain" description="ACT" evidence="4">
    <location>
        <begin position="99"/>
        <end position="171"/>
    </location>
</feature>
<dbReference type="CDD" id="cd04902">
    <property type="entry name" value="ACT_3PGDH-xct"/>
    <property type="match status" value="1"/>
</dbReference>
<evidence type="ECO:0000256" key="3">
    <source>
        <dbReference type="ARBA" id="ARBA00048731"/>
    </source>
</evidence>
<evidence type="ECO:0000313" key="6">
    <source>
        <dbReference type="Proteomes" id="UP001151529"/>
    </source>
</evidence>
<protein>
    <recommendedName>
        <fullName evidence="2">phosphoglycerate dehydrogenase</fullName>
        <ecNumber evidence="2">1.1.1.95</ecNumber>
    </recommendedName>
</protein>
<dbReference type="SUPFAM" id="SSF55021">
    <property type="entry name" value="ACT-like"/>
    <property type="match status" value="1"/>
</dbReference>
<accession>A0A9Q0VLZ8</accession>
<comment type="caution">
    <text evidence="5">The sequence shown here is derived from an EMBL/GenBank/DDBJ whole genome shotgun (WGS) entry which is preliminary data.</text>
</comment>
<dbReference type="PROSITE" id="PS51671">
    <property type="entry name" value="ACT"/>
    <property type="match status" value="1"/>
</dbReference>
<name>A0A9Q0VLZ8_SALVM</name>
<keyword evidence="6" id="KW-1185">Reference proteome</keyword>
<dbReference type="InterPro" id="IPR002912">
    <property type="entry name" value="ACT_dom"/>
</dbReference>
<dbReference type="Proteomes" id="UP001151529">
    <property type="component" value="Chromosome 16"/>
</dbReference>
<dbReference type="GO" id="GO:0004617">
    <property type="term" value="F:phosphoglycerate dehydrogenase activity"/>
    <property type="evidence" value="ECO:0007669"/>
    <property type="project" value="UniProtKB-EC"/>
</dbReference>
<dbReference type="EC" id="1.1.1.95" evidence="2"/>
<evidence type="ECO:0000259" key="4">
    <source>
        <dbReference type="PROSITE" id="PS51671"/>
    </source>
</evidence>
<dbReference type="EMBL" id="JAPFFL010000001">
    <property type="protein sequence ID" value="KAJ6751189.1"/>
    <property type="molecule type" value="Genomic_DNA"/>
</dbReference>
<comment type="pathway">
    <text evidence="1">Amino-acid biosynthesis; L-serine biosynthesis; L-serine from 3-phospho-D-glycerate: step 1/3.</text>
</comment>
<dbReference type="InterPro" id="IPR045865">
    <property type="entry name" value="ACT-like_dom_sf"/>
</dbReference>
<dbReference type="FunFam" id="3.30.70.260:FF:000008">
    <property type="entry name" value="D-3-phosphoglycerate dehydrogenase, chloroplastic"/>
    <property type="match status" value="1"/>
</dbReference>
<organism evidence="5 6">
    <name type="scientific">Salix viminalis</name>
    <name type="common">Common osier</name>
    <name type="synonym">Basket willow</name>
    <dbReference type="NCBI Taxonomy" id="40686"/>
    <lineage>
        <taxon>Eukaryota</taxon>
        <taxon>Viridiplantae</taxon>
        <taxon>Streptophyta</taxon>
        <taxon>Embryophyta</taxon>
        <taxon>Tracheophyta</taxon>
        <taxon>Spermatophyta</taxon>
        <taxon>Magnoliopsida</taxon>
        <taxon>eudicotyledons</taxon>
        <taxon>Gunneridae</taxon>
        <taxon>Pentapetalae</taxon>
        <taxon>rosids</taxon>
        <taxon>fabids</taxon>
        <taxon>Malpighiales</taxon>
        <taxon>Salicaceae</taxon>
        <taxon>Saliceae</taxon>
        <taxon>Salix</taxon>
    </lineage>
</organism>
<evidence type="ECO:0000313" key="5">
    <source>
        <dbReference type="EMBL" id="KAJ6751189.1"/>
    </source>
</evidence>
<evidence type="ECO:0000256" key="2">
    <source>
        <dbReference type="ARBA" id="ARBA00013143"/>
    </source>
</evidence>
<dbReference type="FunFam" id="3.30.1330.90:FF:000003">
    <property type="entry name" value="D-3-phosphoglycerate dehydrogenase"/>
    <property type="match status" value="1"/>
</dbReference>
<dbReference type="AlphaFoldDB" id="A0A9Q0VLZ8"/>
<evidence type="ECO:0000256" key="1">
    <source>
        <dbReference type="ARBA" id="ARBA00005216"/>
    </source>
</evidence>
<dbReference type="OrthoDB" id="1906626at2759"/>
<dbReference type="Gene3D" id="3.30.1330.90">
    <property type="entry name" value="D-3-phosphoglycerate dehydrogenase, domain 3"/>
    <property type="match status" value="1"/>
</dbReference>
<reference evidence="5" key="2">
    <citation type="journal article" date="2023" name="Int. J. Mol. Sci.">
        <title>De Novo Assembly and Annotation of 11 Diverse Shrub Willow (Salix) Genomes Reveals Novel Gene Organization in Sex-Linked Regions.</title>
        <authorList>
            <person name="Hyden B."/>
            <person name="Feng K."/>
            <person name="Yates T.B."/>
            <person name="Jawdy S."/>
            <person name="Cereghino C."/>
            <person name="Smart L.B."/>
            <person name="Muchero W."/>
        </authorList>
    </citation>
    <scope>NUCLEOTIDE SEQUENCE [LARGE SCALE GENOMIC DNA]</scope>
    <source>
        <tissue evidence="5">Shoot tip</tissue>
    </source>
</reference>